<organism evidence="2 3">
    <name type="scientific">Streptomyces siamensis</name>
    <dbReference type="NCBI Taxonomy" id="1274986"/>
    <lineage>
        <taxon>Bacteria</taxon>
        <taxon>Bacillati</taxon>
        <taxon>Actinomycetota</taxon>
        <taxon>Actinomycetes</taxon>
        <taxon>Kitasatosporales</taxon>
        <taxon>Streptomycetaceae</taxon>
        <taxon>Streptomyces</taxon>
    </lineage>
</organism>
<proteinExistence type="predicted"/>
<evidence type="ECO:0000313" key="2">
    <source>
        <dbReference type="EMBL" id="GAA5037894.1"/>
    </source>
</evidence>
<keyword evidence="3" id="KW-1185">Reference proteome</keyword>
<dbReference type="Proteomes" id="UP001501759">
    <property type="component" value="Unassembled WGS sequence"/>
</dbReference>
<dbReference type="EMBL" id="BAABKB010000047">
    <property type="protein sequence ID" value="GAA5037894.1"/>
    <property type="molecule type" value="Genomic_DNA"/>
</dbReference>
<accession>A0ABP9JNU8</accession>
<protein>
    <recommendedName>
        <fullName evidence="1">vWA-MoxR associated protein middle region 2 domain-containing protein</fullName>
    </recommendedName>
</protein>
<gene>
    <name evidence="2" type="ORF">GCM10023335_86520</name>
</gene>
<reference evidence="3" key="1">
    <citation type="journal article" date="2019" name="Int. J. Syst. Evol. Microbiol.">
        <title>The Global Catalogue of Microorganisms (GCM) 10K type strain sequencing project: providing services to taxonomists for standard genome sequencing and annotation.</title>
        <authorList>
            <consortium name="The Broad Institute Genomics Platform"/>
            <consortium name="The Broad Institute Genome Sequencing Center for Infectious Disease"/>
            <person name="Wu L."/>
            <person name="Ma J."/>
        </authorList>
    </citation>
    <scope>NUCLEOTIDE SEQUENCE [LARGE SCALE GENOMIC DNA]</scope>
    <source>
        <strain evidence="3">JCM 18409</strain>
    </source>
</reference>
<comment type="caution">
    <text evidence="2">The sequence shown here is derived from an EMBL/GenBank/DDBJ whole genome shotgun (WGS) entry which is preliminary data.</text>
</comment>
<name>A0ABP9JNU8_9ACTN</name>
<dbReference type="InterPro" id="IPR045446">
    <property type="entry name" value="VMAP-M2"/>
</dbReference>
<feature type="domain" description="vWA-MoxR associated protein middle region 2" evidence="1">
    <location>
        <begin position="178"/>
        <end position="401"/>
    </location>
</feature>
<dbReference type="Gene3D" id="3.40.50.1460">
    <property type="match status" value="1"/>
</dbReference>
<dbReference type="Pfam" id="PF19965">
    <property type="entry name" value="VMAP-M2"/>
    <property type="match status" value="1"/>
</dbReference>
<sequence>MGPLDDLDDVARALHGVLTDRRRGMCAKGSVTEPSLLYGPSASQAGIEAAVRGAAERAGREGAVLVLALIGHGSTAGQNSSLYLMATDSRADEIATAVNVGELLNQVLETPGLPGVLALVDACHAGGAIPDLRSVDGGVRQGAARLSMLMSVGAAQTAYKMAFSRAAVQVLDEGVSGAGEFLHPRTLLDAVRNLAPEQDARRVEYDGVQPGGRLWLSRNVAHPARPGPLLGPLAGEALEHALVPVGPVAALRAPVADAEALERLRTVLREETISAGTVESAWALRVVDGLLDGLRTIDLLSAWPGRPLTSQRLRRALWSAAGRCTARLPDSSGSELLRDAVEYLRLRAPRVEELDRPGSRTAPLAAFVATLAAEDDIAEADPRLIAWARDVGAEVELGDAFEAMRRRGSEMRLRLVVVMHSAVADEWPETLEAWLLDRGEKYAQAEFECRPARADVEKCLAGVVRWASLQAQRVGVRLRRVEIAASASLLLRWRPEEAYFGERLGVAHDVVLRWSERLCPPDHLWWINERARDKLEVMSKYESGRAPVDWLGEHETSQGQEAQLGERLGNGVYGRAIALEHRPQRLVQVMEVLLAYAPIVFWPESEGCLPRAFQDSLDKFWHLLPAEFSEAYRRHWGQWTQADMDGREHLARWRTVWHDTEWLDFCDWFGQFNTARGNSA</sequence>
<evidence type="ECO:0000259" key="1">
    <source>
        <dbReference type="Pfam" id="PF19965"/>
    </source>
</evidence>
<evidence type="ECO:0000313" key="3">
    <source>
        <dbReference type="Proteomes" id="UP001501759"/>
    </source>
</evidence>